<dbReference type="PANTHER" id="PTHR21236">
    <property type="entry name" value="GOLGI MEMBRANE PROTEIN YIP1"/>
    <property type="match status" value="1"/>
</dbReference>
<feature type="transmembrane region" description="Helical" evidence="6">
    <location>
        <begin position="158"/>
        <end position="176"/>
    </location>
</feature>
<evidence type="ECO:0000256" key="1">
    <source>
        <dbReference type="ARBA" id="ARBA00004141"/>
    </source>
</evidence>
<comment type="subcellular location">
    <subcellularLocation>
        <location evidence="6">Golgi apparatus membrane</location>
        <topology evidence="6">Multi-pass membrane protein</topology>
    </subcellularLocation>
    <subcellularLocation>
        <location evidence="1">Membrane</location>
        <topology evidence="1">Multi-pass membrane protein</topology>
    </subcellularLocation>
</comment>
<gene>
    <name evidence="9" type="ORF">CDCA_CDCA07G2013</name>
</gene>
<feature type="region of interest" description="Disordered" evidence="7">
    <location>
        <begin position="31"/>
        <end position="64"/>
    </location>
</feature>
<protein>
    <recommendedName>
        <fullName evidence="6">Protein YIPF</fullName>
    </recommendedName>
</protein>
<comment type="caution">
    <text evidence="6">Lacks conserved residue(s) required for the propagation of feature annotation.</text>
</comment>
<dbReference type="GO" id="GO:0000139">
    <property type="term" value="C:Golgi membrane"/>
    <property type="evidence" value="ECO:0007669"/>
    <property type="project" value="UniProtKB-SubCell"/>
</dbReference>
<name>A0AAV9IV87_CYACA</name>
<dbReference type="Proteomes" id="UP001301350">
    <property type="component" value="Unassembled WGS sequence"/>
</dbReference>
<accession>A0AAV9IV87</accession>
<dbReference type="InterPro" id="IPR045231">
    <property type="entry name" value="Yip1/4-like"/>
</dbReference>
<comment type="caution">
    <text evidence="9">The sequence shown here is derived from an EMBL/GenBank/DDBJ whole genome shotgun (WGS) entry which is preliminary data.</text>
</comment>
<evidence type="ECO:0000256" key="3">
    <source>
        <dbReference type="ARBA" id="ARBA00022692"/>
    </source>
</evidence>
<feature type="domain" description="Yip1" evidence="8">
    <location>
        <begin position="83"/>
        <end position="227"/>
    </location>
</feature>
<dbReference type="AlphaFoldDB" id="A0AAV9IV87"/>
<feature type="transmembrane region" description="Helical" evidence="6">
    <location>
        <begin position="125"/>
        <end position="146"/>
    </location>
</feature>
<evidence type="ECO:0000256" key="6">
    <source>
        <dbReference type="RuleBase" id="RU361264"/>
    </source>
</evidence>
<dbReference type="GO" id="GO:0005802">
    <property type="term" value="C:trans-Golgi network"/>
    <property type="evidence" value="ECO:0007669"/>
    <property type="project" value="TreeGrafter"/>
</dbReference>
<comment type="similarity">
    <text evidence="2 6">Belongs to the YIP1 family.</text>
</comment>
<dbReference type="InterPro" id="IPR006977">
    <property type="entry name" value="Yip1_dom"/>
</dbReference>
<evidence type="ECO:0000256" key="5">
    <source>
        <dbReference type="ARBA" id="ARBA00023136"/>
    </source>
</evidence>
<evidence type="ECO:0000256" key="7">
    <source>
        <dbReference type="SAM" id="MobiDB-lite"/>
    </source>
</evidence>
<dbReference type="EMBL" id="JANCYW010000007">
    <property type="protein sequence ID" value="KAK4535988.1"/>
    <property type="molecule type" value="Genomic_DNA"/>
</dbReference>
<dbReference type="GO" id="GO:0006888">
    <property type="term" value="P:endoplasmic reticulum to Golgi vesicle-mediated transport"/>
    <property type="evidence" value="ECO:0007669"/>
    <property type="project" value="InterPro"/>
</dbReference>
<keyword evidence="10" id="KW-1185">Reference proteome</keyword>
<keyword evidence="5 6" id="KW-0472">Membrane</keyword>
<dbReference type="GO" id="GO:0048280">
    <property type="term" value="P:vesicle fusion with Golgi apparatus"/>
    <property type="evidence" value="ECO:0007669"/>
    <property type="project" value="TreeGrafter"/>
</dbReference>
<evidence type="ECO:0000256" key="4">
    <source>
        <dbReference type="ARBA" id="ARBA00022989"/>
    </source>
</evidence>
<evidence type="ECO:0000256" key="2">
    <source>
        <dbReference type="ARBA" id="ARBA00010596"/>
    </source>
</evidence>
<evidence type="ECO:0000313" key="10">
    <source>
        <dbReference type="Proteomes" id="UP001301350"/>
    </source>
</evidence>
<keyword evidence="4 6" id="KW-1133">Transmembrane helix</keyword>
<keyword evidence="3 6" id="KW-0812">Transmembrane</keyword>
<dbReference type="Pfam" id="PF04893">
    <property type="entry name" value="Yip1"/>
    <property type="match status" value="1"/>
</dbReference>
<evidence type="ECO:0000313" key="9">
    <source>
        <dbReference type="EMBL" id="KAK4535988.1"/>
    </source>
</evidence>
<dbReference type="PANTHER" id="PTHR21236:SF2">
    <property type="entry name" value="PROTEIN YIPF"/>
    <property type="match status" value="1"/>
</dbReference>
<sequence length="232" mass="24834">MSTAGWGSDKHGGGAGTSSAFGFYQSSFGEAASADGSRHQRTASDLGRTFGERGGGSSGFEEDEPPLLEELGINLSAVRAKTWQVLNPFRSFDKSFVDEPDMAGPLMFAFMLGVALLLRGKVHFGVIYGIAITGCLSIYLVLNLMGTIELDLYRTVSVLGYGLLPIVLLALVTRLLPLTSLRVGCGALAVVWCTATSSRIFTAVLEMKRGNWALVAYPVGLWYTSFALITVF</sequence>
<organism evidence="9 10">
    <name type="scientific">Cyanidium caldarium</name>
    <name type="common">Red alga</name>
    <dbReference type="NCBI Taxonomy" id="2771"/>
    <lineage>
        <taxon>Eukaryota</taxon>
        <taxon>Rhodophyta</taxon>
        <taxon>Bangiophyceae</taxon>
        <taxon>Cyanidiales</taxon>
        <taxon>Cyanidiaceae</taxon>
        <taxon>Cyanidium</taxon>
    </lineage>
</organism>
<reference evidence="9 10" key="1">
    <citation type="submission" date="2022-07" db="EMBL/GenBank/DDBJ databases">
        <title>Genome-wide signatures of adaptation to extreme environments.</title>
        <authorList>
            <person name="Cho C.H."/>
            <person name="Yoon H.S."/>
        </authorList>
    </citation>
    <scope>NUCLEOTIDE SEQUENCE [LARGE SCALE GENOMIC DNA]</scope>
    <source>
        <strain evidence="9 10">DBV 063 E5</strain>
    </source>
</reference>
<proteinExistence type="inferred from homology"/>
<feature type="transmembrane region" description="Helical" evidence="6">
    <location>
        <begin position="183"/>
        <end position="205"/>
    </location>
</feature>
<feature type="transmembrane region" description="Helical" evidence="6">
    <location>
        <begin position="211"/>
        <end position="231"/>
    </location>
</feature>
<evidence type="ECO:0000259" key="8">
    <source>
        <dbReference type="Pfam" id="PF04893"/>
    </source>
</evidence>